<dbReference type="PROSITE" id="PS50002">
    <property type="entry name" value="SH3"/>
    <property type="match status" value="1"/>
</dbReference>
<feature type="domain" description="SH3" evidence="5">
    <location>
        <begin position="1"/>
        <end position="64"/>
    </location>
</feature>
<dbReference type="Gene3D" id="1.10.150.50">
    <property type="entry name" value="Transcription Factor, Ets-1"/>
    <property type="match status" value="1"/>
</dbReference>
<name>A0A397FZA3_9GLOM</name>
<dbReference type="Gene3D" id="2.30.30.40">
    <property type="entry name" value="SH3 Domains"/>
    <property type="match status" value="1"/>
</dbReference>
<dbReference type="InterPro" id="IPR036028">
    <property type="entry name" value="SH3-like_dom_sf"/>
</dbReference>
<dbReference type="Pfam" id="PF00169">
    <property type="entry name" value="PH"/>
    <property type="match status" value="1"/>
</dbReference>
<dbReference type="GO" id="GO:0005769">
    <property type="term" value="C:early endosome"/>
    <property type="evidence" value="ECO:0007669"/>
    <property type="project" value="TreeGrafter"/>
</dbReference>
<keyword evidence="9" id="KW-1185">Reference proteome</keyword>
<dbReference type="SMART" id="SM00454">
    <property type="entry name" value="SAM"/>
    <property type="match status" value="1"/>
</dbReference>
<feature type="domain" description="PH" evidence="6">
    <location>
        <begin position="551"/>
        <end position="650"/>
    </location>
</feature>
<dbReference type="Pfam" id="PF07647">
    <property type="entry name" value="SAM_2"/>
    <property type="match status" value="1"/>
</dbReference>
<dbReference type="InterPro" id="IPR045188">
    <property type="entry name" value="Boi1/Boi2-like"/>
</dbReference>
<dbReference type="SUPFAM" id="SSF50044">
    <property type="entry name" value="SH3-domain"/>
    <property type="match status" value="1"/>
</dbReference>
<evidence type="ECO:0000259" key="6">
    <source>
        <dbReference type="PROSITE" id="PS50003"/>
    </source>
</evidence>
<evidence type="ECO:0000256" key="1">
    <source>
        <dbReference type="ARBA" id="ARBA00022443"/>
    </source>
</evidence>
<proteinExistence type="predicted"/>
<dbReference type="InterPro" id="IPR001849">
    <property type="entry name" value="PH_domain"/>
</dbReference>
<feature type="region of interest" description="Disordered" evidence="4">
    <location>
        <begin position="430"/>
        <end position="508"/>
    </location>
</feature>
<gene>
    <name evidence="8" type="ORF">Glove_759g5</name>
</gene>
<comment type="caution">
    <text evidence="8">The sequence shown here is derived from an EMBL/GenBank/DDBJ whole genome shotgun (WGS) entry which is preliminary data.</text>
</comment>
<dbReference type="GO" id="GO:0007032">
    <property type="term" value="P:endosome organization"/>
    <property type="evidence" value="ECO:0007669"/>
    <property type="project" value="TreeGrafter"/>
</dbReference>
<feature type="compositionally biased region" description="Polar residues" evidence="4">
    <location>
        <begin position="195"/>
        <end position="205"/>
    </location>
</feature>
<dbReference type="CDD" id="cd09535">
    <property type="entry name" value="SAM_BOI-like_fungal"/>
    <property type="match status" value="1"/>
</dbReference>
<evidence type="ECO:0000313" key="9">
    <source>
        <dbReference type="Proteomes" id="UP000266861"/>
    </source>
</evidence>
<evidence type="ECO:0000256" key="2">
    <source>
        <dbReference type="ARBA" id="ARBA00022553"/>
    </source>
</evidence>
<dbReference type="SMART" id="SM00326">
    <property type="entry name" value="SH3"/>
    <property type="match status" value="1"/>
</dbReference>
<protein>
    <submittedName>
        <fullName evidence="8">Uncharacterized protein</fullName>
    </submittedName>
</protein>
<dbReference type="InterPro" id="IPR001660">
    <property type="entry name" value="SAM"/>
</dbReference>
<accession>A0A397FZA3</accession>
<dbReference type="SMART" id="SM00233">
    <property type="entry name" value="PH"/>
    <property type="match status" value="1"/>
</dbReference>
<sequence>MGLELVYAIHPFEAENDDEISFGFGESITVLEKDEMYGDGWWQGKNIHGKIGLFPMSYTSYINPLISSKTGEDEINKSYNKSTVTPIKILNNSDLELFRMPTPTIDETIDDIHDKLQKMSIKNEENNQIPIESIESIESKQSQLQQLQQLQQLKALSSKNVRNSKLLISPSSGSNSSNNSSRISSLKRSQRQSSENNTQIAPSPTELIVSSPTELIVSSSSEAIGNSRIECDSPTINNFEYHPLNWDVRQVCSWLEGKGFQNEITNFIENDITGDILLQLDLYTLKELNIISFGKRMHIMNAINELKSQFSIVGELGPDDDVSDIEARSERVISPVACSEPCQIYPQNLGYNNYLTSSNIESMNKVGDLNHEYLRNDVDSMKSIRNNYTFPSYYSNPLKIDFAEDSNIEIVNKKPRKIFKKWNSFKKSSKEKKNKIRAASAESKWELSHDEDDNENENDETTKKKTKKDKITKIKSVGGMHSSESEKIHGVASIGKKKKKIMESSTENQIGVFKRHSDNEKRNTSEKQVGKEQPIESLIDIDEEIMGATGEPDYEGWLKKQGTKYKTWKSRYCVLKGADFYYFKTDKIVNNPKIKGHIDLTGYRIIPDENILHGKYGFKLTHNSMRAHYFAHEDVEKMRGWMKAMMKATILRDNEAPIISSSNINTVSLVEAYKMAPRPPQPRRPSISVTAALAKISSPILPKSIVKTSTPPPYTMSSTSTMAPLEPLINSTAISPKIRPQFNNDNKF</sequence>
<dbReference type="InterPro" id="IPR001452">
    <property type="entry name" value="SH3_domain"/>
</dbReference>
<dbReference type="GO" id="GO:0055037">
    <property type="term" value="C:recycling endosome"/>
    <property type="evidence" value="ECO:0007669"/>
    <property type="project" value="TreeGrafter"/>
</dbReference>
<evidence type="ECO:0000259" key="7">
    <source>
        <dbReference type="PROSITE" id="PS50105"/>
    </source>
</evidence>
<dbReference type="SUPFAM" id="SSF47769">
    <property type="entry name" value="SAM/Pointed domain"/>
    <property type="match status" value="1"/>
</dbReference>
<dbReference type="PRINTS" id="PR00452">
    <property type="entry name" value="SH3DOMAIN"/>
</dbReference>
<dbReference type="OrthoDB" id="73680at2759"/>
<reference evidence="8 9" key="1">
    <citation type="submission" date="2018-08" db="EMBL/GenBank/DDBJ databases">
        <title>Genome and evolution of the arbuscular mycorrhizal fungus Diversispora epigaea (formerly Glomus versiforme) and its bacterial endosymbionts.</title>
        <authorList>
            <person name="Sun X."/>
            <person name="Fei Z."/>
            <person name="Harrison M."/>
        </authorList>
    </citation>
    <scope>NUCLEOTIDE SEQUENCE [LARGE SCALE GENOMIC DNA]</scope>
    <source>
        <strain evidence="8 9">IT104</strain>
    </source>
</reference>
<dbReference type="CDD" id="cd00174">
    <property type="entry name" value="SH3"/>
    <property type="match status" value="1"/>
</dbReference>
<evidence type="ECO:0000313" key="8">
    <source>
        <dbReference type="EMBL" id="RHZ44091.1"/>
    </source>
</evidence>
<dbReference type="PROSITE" id="PS50105">
    <property type="entry name" value="SAM_DOMAIN"/>
    <property type="match status" value="1"/>
</dbReference>
<evidence type="ECO:0000259" key="5">
    <source>
        <dbReference type="PROSITE" id="PS50002"/>
    </source>
</evidence>
<keyword evidence="1 3" id="KW-0728">SH3 domain</keyword>
<dbReference type="InterPro" id="IPR013761">
    <property type="entry name" value="SAM/pointed_sf"/>
</dbReference>
<dbReference type="STRING" id="1348612.A0A397FZA3"/>
<dbReference type="PROSITE" id="PS50003">
    <property type="entry name" value="PH_DOMAIN"/>
    <property type="match status" value="1"/>
</dbReference>
<dbReference type="GO" id="GO:0042147">
    <property type="term" value="P:retrograde transport, endosome to Golgi"/>
    <property type="evidence" value="ECO:0007669"/>
    <property type="project" value="TreeGrafter"/>
</dbReference>
<dbReference type="AlphaFoldDB" id="A0A397FZA3"/>
<dbReference type="Proteomes" id="UP000266861">
    <property type="component" value="Unassembled WGS sequence"/>
</dbReference>
<evidence type="ECO:0000256" key="4">
    <source>
        <dbReference type="SAM" id="MobiDB-lite"/>
    </source>
</evidence>
<dbReference type="GO" id="GO:0005802">
    <property type="term" value="C:trans-Golgi network"/>
    <property type="evidence" value="ECO:0007669"/>
    <property type="project" value="TreeGrafter"/>
</dbReference>
<dbReference type="InterPro" id="IPR011993">
    <property type="entry name" value="PH-like_dom_sf"/>
</dbReference>
<dbReference type="SUPFAM" id="SSF50729">
    <property type="entry name" value="PH domain-like"/>
    <property type="match status" value="1"/>
</dbReference>
<dbReference type="PANTHER" id="PTHR22902">
    <property type="entry name" value="SESQUIPEDALIAN"/>
    <property type="match status" value="1"/>
</dbReference>
<dbReference type="GO" id="GO:0001881">
    <property type="term" value="P:receptor recycling"/>
    <property type="evidence" value="ECO:0007669"/>
    <property type="project" value="TreeGrafter"/>
</dbReference>
<feature type="compositionally biased region" description="Acidic residues" evidence="4">
    <location>
        <begin position="449"/>
        <end position="459"/>
    </location>
</feature>
<keyword evidence="2" id="KW-0597">Phosphoprotein</keyword>
<dbReference type="EMBL" id="PQFF01000593">
    <property type="protein sequence ID" value="RHZ44091.1"/>
    <property type="molecule type" value="Genomic_DNA"/>
</dbReference>
<organism evidence="8 9">
    <name type="scientific">Diversispora epigaea</name>
    <dbReference type="NCBI Taxonomy" id="1348612"/>
    <lineage>
        <taxon>Eukaryota</taxon>
        <taxon>Fungi</taxon>
        <taxon>Fungi incertae sedis</taxon>
        <taxon>Mucoromycota</taxon>
        <taxon>Glomeromycotina</taxon>
        <taxon>Glomeromycetes</taxon>
        <taxon>Diversisporales</taxon>
        <taxon>Diversisporaceae</taxon>
        <taxon>Diversispora</taxon>
    </lineage>
</organism>
<evidence type="ECO:0000256" key="3">
    <source>
        <dbReference type="PROSITE-ProRule" id="PRU00192"/>
    </source>
</evidence>
<feature type="region of interest" description="Disordered" evidence="4">
    <location>
        <begin position="166"/>
        <end position="205"/>
    </location>
</feature>
<dbReference type="GO" id="GO:0005829">
    <property type="term" value="C:cytosol"/>
    <property type="evidence" value="ECO:0007669"/>
    <property type="project" value="GOC"/>
</dbReference>
<dbReference type="Gene3D" id="2.30.29.30">
    <property type="entry name" value="Pleckstrin-homology domain (PH domain)/Phosphotyrosine-binding domain (PTB)"/>
    <property type="match status" value="1"/>
</dbReference>
<dbReference type="Pfam" id="PF14604">
    <property type="entry name" value="SH3_9"/>
    <property type="match status" value="1"/>
</dbReference>
<dbReference type="PANTHER" id="PTHR22902:SF27">
    <property type="entry name" value="PLECKSTRIN HOMOLOGY DOMAIN-CONTAINING FAMILY A MEMBER 3"/>
    <property type="match status" value="1"/>
</dbReference>
<feature type="compositionally biased region" description="Low complexity" evidence="4">
    <location>
        <begin position="166"/>
        <end position="194"/>
    </location>
</feature>
<feature type="domain" description="SAM" evidence="7">
    <location>
        <begin position="246"/>
        <end position="309"/>
    </location>
</feature>